<gene>
    <name evidence="2" type="ORF">C7B82_28575</name>
</gene>
<dbReference type="Proteomes" id="UP000239576">
    <property type="component" value="Unassembled WGS sequence"/>
</dbReference>
<reference evidence="3" key="1">
    <citation type="submission" date="2018-02" db="EMBL/GenBank/DDBJ databases">
        <authorList>
            <person name="Moore K."/>
            <person name="Momper L."/>
        </authorList>
    </citation>
    <scope>NUCLEOTIDE SEQUENCE [LARGE SCALE GENOMIC DNA]</scope>
    <source>
        <strain evidence="3">ULC18</strain>
    </source>
</reference>
<name>A0A2T1DU38_9CYAN</name>
<accession>A0A2T1DU38</accession>
<proteinExistence type="predicted"/>
<keyword evidence="3" id="KW-1185">Reference proteome</keyword>
<dbReference type="OrthoDB" id="527512at2"/>
<protein>
    <submittedName>
        <fullName evidence="2">Uncharacterized protein</fullName>
    </submittedName>
</protein>
<feature type="region of interest" description="Disordered" evidence="1">
    <location>
        <begin position="497"/>
        <end position="517"/>
    </location>
</feature>
<dbReference type="InterPro" id="IPR049868">
    <property type="entry name" value="V_Cas12k"/>
</dbReference>
<dbReference type="AlphaFoldDB" id="A0A2T1DU38"/>
<dbReference type="RefSeq" id="WP_106260488.1">
    <property type="nucleotide sequence ID" value="NZ_CAWNSW010000054.1"/>
</dbReference>
<feature type="compositionally biased region" description="Basic residues" evidence="1">
    <location>
        <begin position="497"/>
        <end position="507"/>
    </location>
</feature>
<evidence type="ECO:0000256" key="1">
    <source>
        <dbReference type="SAM" id="MobiDB-lite"/>
    </source>
</evidence>
<feature type="region of interest" description="Disordered" evidence="1">
    <location>
        <begin position="149"/>
        <end position="172"/>
    </location>
</feature>
<organism evidence="2 3">
    <name type="scientific">Stenomitos frigidus ULC18</name>
    <dbReference type="NCBI Taxonomy" id="2107698"/>
    <lineage>
        <taxon>Bacteria</taxon>
        <taxon>Bacillati</taxon>
        <taxon>Cyanobacteriota</taxon>
        <taxon>Cyanophyceae</taxon>
        <taxon>Leptolyngbyales</taxon>
        <taxon>Leptolyngbyaceae</taxon>
        <taxon>Stenomitos</taxon>
    </lineage>
</organism>
<reference evidence="2 3" key="2">
    <citation type="submission" date="2018-03" db="EMBL/GenBank/DDBJ databases">
        <title>The ancient ancestry and fast evolution of plastids.</title>
        <authorList>
            <person name="Moore K.R."/>
            <person name="Magnabosco C."/>
            <person name="Momper L."/>
            <person name="Gold D.A."/>
            <person name="Bosak T."/>
            <person name="Fournier G.P."/>
        </authorList>
    </citation>
    <scope>NUCLEOTIDE SEQUENCE [LARGE SCALE GENOMIC DNA]</scope>
    <source>
        <strain evidence="2 3">ULC18</strain>
    </source>
</reference>
<evidence type="ECO:0000313" key="3">
    <source>
        <dbReference type="Proteomes" id="UP000239576"/>
    </source>
</evidence>
<comment type="caution">
    <text evidence="2">The sequence shown here is derived from an EMBL/GenBank/DDBJ whole genome shotgun (WGS) entry which is preliminary data.</text>
</comment>
<dbReference type="NCBIfam" id="NF038191">
    <property type="entry name" value="V_Cas12k"/>
    <property type="match status" value="1"/>
</dbReference>
<dbReference type="EMBL" id="PVWK01000155">
    <property type="protein sequence ID" value="PSB24019.1"/>
    <property type="molecule type" value="Genomic_DNA"/>
</dbReference>
<sequence length="637" mass="72585">MSQKTIECRLVATEDTRRYLWHLMAEKYTPLVNTLLKQVAQDDHFEEWCHSGNLSVAIVKQFCEKLKEDSQFAGQPGRFYSSAIALVHRIYKSWLALRKRVRNKIAGQTRWLAMLKSDDELTEASGSDLDALKVQAEAILAQIQSQTLLNGQSKPKKSRNQKQPTQTLEPKKNNIPNELFKLYDSVDDVLTRCAIAYLLKNGSKIPDKPEDAKKFAKRRRKTEIRLERLMHTLQRTRLPKGRDLSWHNWLKALEQSAKCVPQDETEAADWQASLLTEAAILPFPVNYETNEDLRWFLNEKGRLCVSFNGLGEHTFEVYCDQRQLHWFKRFLEDQEAKKASKGQLSSSLFTLRSGRLAWQAGKHQGDPWNVHRLSLACVVETRLWTTEGTDQVRQEKAATYTKVIAGTKAKGKLNAKQEAFIQKREKTLALLNHAYPRPSHPLYQGQPSLLAGISYGLDKPATLAIVNIQTGKAITYRSLRQLLGENYRLLNRSRLRQQRNAHQRHNNQSKNAPNQFGESNLGEYIDRLIAGAIVAIAQQYQVSSIVLPDVGDLREIIQSEVQARAEQKILGSVERQRQYALSYRSSVHRWSYAQLSQAIQSQAAQIGIAVETAKQSFTGTPQERAKGLAIAAYQARK</sequence>
<evidence type="ECO:0000313" key="2">
    <source>
        <dbReference type="EMBL" id="PSB24019.1"/>
    </source>
</evidence>